<dbReference type="PANTHER" id="PTHR45640">
    <property type="entry name" value="HEAT SHOCK PROTEIN HSP-12.2-RELATED"/>
    <property type="match status" value="1"/>
</dbReference>
<evidence type="ECO:0000259" key="4">
    <source>
        <dbReference type="PROSITE" id="PS01031"/>
    </source>
</evidence>
<dbReference type="GO" id="GO:0009408">
    <property type="term" value="P:response to heat"/>
    <property type="evidence" value="ECO:0007669"/>
    <property type="project" value="TreeGrafter"/>
</dbReference>
<dbReference type="PRINTS" id="PR00299">
    <property type="entry name" value="ACRYSTALLIN"/>
</dbReference>
<feature type="region of interest" description="Disordered" evidence="3">
    <location>
        <begin position="121"/>
        <end position="141"/>
    </location>
</feature>
<keyword evidence="6" id="KW-1185">Reference proteome</keyword>
<evidence type="ECO:0000313" key="5">
    <source>
        <dbReference type="EMBL" id="CBY11856.1"/>
    </source>
</evidence>
<feature type="domain" description="SHSP" evidence="4">
    <location>
        <begin position="25"/>
        <end position="133"/>
    </location>
</feature>
<dbReference type="OrthoDB" id="1431247at2759"/>
<dbReference type="PANTHER" id="PTHR45640:SF26">
    <property type="entry name" value="RE23625P"/>
    <property type="match status" value="1"/>
</dbReference>
<dbReference type="PROSITE" id="PS01031">
    <property type="entry name" value="SHSP"/>
    <property type="match status" value="1"/>
</dbReference>
<comment type="similarity">
    <text evidence="1 2">Belongs to the small heat shock protein (HSP20) family.</text>
</comment>
<dbReference type="GO" id="GO:0005634">
    <property type="term" value="C:nucleus"/>
    <property type="evidence" value="ECO:0007669"/>
    <property type="project" value="TreeGrafter"/>
</dbReference>
<dbReference type="EMBL" id="FN653095">
    <property type="protein sequence ID" value="CBY11856.1"/>
    <property type="molecule type" value="Genomic_DNA"/>
</dbReference>
<evidence type="ECO:0000256" key="2">
    <source>
        <dbReference type="RuleBase" id="RU003616"/>
    </source>
</evidence>
<organism evidence="5">
    <name type="scientific">Oikopleura dioica</name>
    <name type="common">Tunicate</name>
    <dbReference type="NCBI Taxonomy" id="34765"/>
    <lineage>
        <taxon>Eukaryota</taxon>
        <taxon>Metazoa</taxon>
        <taxon>Chordata</taxon>
        <taxon>Tunicata</taxon>
        <taxon>Appendicularia</taxon>
        <taxon>Copelata</taxon>
        <taxon>Oikopleuridae</taxon>
        <taxon>Oikopleura</taxon>
    </lineage>
</organism>
<feature type="region of interest" description="Disordered" evidence="3">
    <location>
        <begin position="1"/>
        <end position="24"/>
    </location>
</feature>
<gene>
    <name evidence="5" type="ORF">GSOID_T00017195001</name>
</gene>
<dbReference type="InParanoid" id="E4XPR8"/>
<dbReference type="InterPro" id="IPR008978">
    <property type="entry name" value="HSP20-like_chaperone"/>
</dbReference>
<sequence length="141" mass="15365">MSRKLSDWGSSSTTASAPVPDLSLGEFSPAKMQSQISGDGSRWVVTVDCRNFHPEDIVIRTIGAAVEIRAKTAQAAEGDSNIIREFNRKYHLPEGLDPQLVESTLTYDGMLIISAPLPNARAAQPEESETNQTVRLRPIVS</sequence>
<name>E4XPR8_OIKDI</name>
<dbReference type="GO" id="GO:0005737">
    <property type="term" value="C:cytoplasm"/>
    <property type="evidence" value="ECO:0007669"/>
    <property type="project" value="TreeGrafter"/>
</dbReference>
<dbReference type="GO" id="GO:0051082">
    <property type="term" value="F:unfolded protein binding"/>
    <property type="evidence" value="ECO:0007669"/>
    <property type="project" value="TreeGrafter"/>
</dbReference>
<dbReference type="CDD" id="cd06526">
    <property type="entry name" value="metazoan_ACD"/>
    <property type="match status" value="1"/>
</dbReference>
<dbReference type="GO" id="GO:0042026">
    <property type="term" value="P:protein refolding"/>
    <property type="evidence" value="ECO:0007669"/>
    <property type="project" value="TreeGrafter"/>
</dbReference>
<evidence type="ECO:0000313" key="6">
    <source>
        <dbReference type="Proteomes" id="UP000001307"/>
    </source>
</evidence>
<dbReference type="InterPro" id="IPR001436">
    <property type="entry name" value="Alpha-crystallin/sHSP_animal"/>
</dbReference>
<reference evidence="5" key="1">
    <citation type="journal article" date="2010" name="Science">
        <title>Plasticity of animal genome architecture unmasked by rapid evolution of a pelagic tunicate.</title>
        <authorList>
            <person name="Denoeud F."/>
            <person name="Henriet S."/>
            <person name="Mungpakdee S."/>
            <person name="Aury J.M."/>
            <person name="Da Silva C."/>
            <person name="Brinkmann H."/>
            <person name="Mikhaleva J."/>
            <person name="Olsen L.C."/>
            <person name="Jubin C."/>
            <person name="Canestro C."/>
            <person name="Bouquet J.M."/>
            <person name="Danks G."/>
            <person name="Poulain J."/>
            <person name="Campsteijn C."/>
            <person name="Adamski M."/>
            <person name="Cross I."/>
            <person name="Yadetie F."/>
            <person name="Muffato M."/>
            <person name="Louis A."/>
            <person name="Butcher S."/>
            <person name="Tsagkogeorga G."/>
            <person name="Konrad A."/>
            <person name="Singh S."/>
            <person name="Jensen M.F."/>
            <person name="Cong E.H."/>
            <person name="Eikeseth-Otteraa H."/>
            <person name="Noel B."/>
            <person name="Anthouard V."/>
            <person name="Porcel B.M."/>
            <person name="Kachouri-Lafond R."/>
            <person name="Nishino A."/>
            <person name="Ugolini M."/>
            <person name="Chourrout P."/>
            <person name="Nishida H."/>
            <person name="Aasland R."/>
            <person name="Huzurbazar S."/>
            <person name="Westhof E."/>
            <person name="Delsuc F."/>
            <person name="Lehrach H."/>
            <person name="Reinhardt R."/>
            <person name="Weissenbach J."/>
            <person name="Roy S.W."/>
            <person name="Artiguenave F."/>
            <person name="Postlethwait J.H."/>
            <person name="Manak J.R."/>
            <person name="Thompson E.M."/>
            <person name="Jaillon O."/>
            <person name="Du Pasquier L."/>
            <person name="Boudinot P."/>
            <person name="Liberles D.A."/>
            <person name="Volff J.N."/>
            <person name="Philippe H."/>
            <person name="Lenhard B."/>
            <person name="Roest Crollius H."/>
            <person name="Wincker P."/>
            <person name="Chourrout D."/>
        </authorList>
    </citation>
    <scope>NUCLEOTIDE SEQUENCE [LARGE SCALE GENOMIC DNA]</scope>
</reference>
<dbReference type="SUPFAM" id="SSF49764">
    <property type="entry name" value="HSP20-like chaperones"/>
    <property type="match status" value="1"/>
</dbReference>
<proteinExistence type="inferred from homology"/>
<dbReference type="Pfam" id="PF00011">
    <property type="entry name" value="HSP20"/>
    <property type="match status" value="1"/>
</dbReference>
<protein>
    <recommendedName>
        <fullName evidence="4">SHSP domain-containing protein</fullName>
    </recommendedName>
</protein>
<dbReference type="AlphaFoldDB" id="E4XPR8"/>
<dbReference type="Proteomes" id="UP000001307">
    <property type="component" value="Unassembled WGS sequence"/>
</dbReference>
<evidence type="ECO:0000256" key="1">
    <source>
        <dbReference type="PROSITE-ProRule" id="PRU00285"/>
    </source>
</evidence>
<dbReference type="InterPro" id="IPR002068">
    <property type="entry name" value="A-crystallin/Hsp20_dom"/>
</dbReference>
<dbReference type="Gene3D" id="2.60.40.790">
    <property type="match status" value="1"/>
</dbReference>
<accession>E4XPR8</accession>
<evidence type="ECO:0000256" key="3">
    <source>
        <dbReference type="SAM" id="MobiDB-lite"/>
    </source>
</evidence>